<dbReference type="OrthoDB" id="276063at2759"/>
<dbReference type="FunFam" id="3.90.45.10:FF:000003">
    <property type="entry name" value="Peptide deformylase"/>
    <property type="match status" value="1"/>
</dbReference>
<dbReference type="Pfam" id="PF01327">
    <property type="entry name" value="Pep_deformylase"/>
    <property type="match status" value="1"/>
</dbReference>
<dbReference type="GO" id="GO:0005739">
    <property type="term" value="C:mitochondrion"/>
    <property type="evidence" value="ECO:0007669"/>
    <property type="project" value="TreeGrafter"/>
</dbReference>
<name>A0A0J7K813_LASNI</name>
<dbReference type="Gene3D" id="3.90.45.10">
    <property type="entry name" value="Peptide deformylase"/>
    <property type="match status" value="1"/>
</dbReference>
<keyword evidence="9" id="KW-1185">Reference proteome</keyword>
<dbReference type="GO" id="GO:0042586">
    <property type="term" value="F:peptide deformylase activity"/>
    <property type="evidence" value="ECO:0007669"/>
    <property type="project" value="UniProtKB-EC"/>
</dbReference>
<dbReference type="PRINTS" id="PR01576">
    <property type="entry name" value="PDEFORMYLASE"/>
</dbReference>
<evidence type="ECO:0000313" key="8">
    <source>
        <dbReference type="EMBL" id="KMQ86351.1"/>
    </source>
</evidence>
<dbReference type="PANTHER" id="PTHR10458">
    <property type="entry name" value="PEPTIDE DEFORMYLASE"/>
    <property type="match status" value="1"/>
</dbReference>
<evidence type="ECO:0000256" key="5">
    <source>
        <dbReference type="ARBA" id="ARBA00037114"/>
    </source>
</evidence>
<comment type="function">
    <text evidence="5 7">Removes the formyl group from the N-terminal Met of newly synthesized proteins.</text>
</comment>
<evidence type="ECO:0000256" key="3">
    <source>
        <dbReference type="ARBA" id="ARBA00022801"/>
    </source>
</evidence>
<reference evidence="8 9" key="1">
    <citation type="submission" date="2015-04" db="EMBL/GenBank/DDBJ databases">
        <title>Lasius niger genome sequencing.</title>
        <authorList>
            <person name="Konorov E.A."/>
            <person name="Nikitin M.A."/>
            <person name="Kirill M.V."/>
            <person name="Chang P."/>
        </authorList>
    </citation>
    <scope>NUCLEOTIDE SEQUENCE [LARGE SCALE GENOMIC DNA]</scope>
    <source>
        <tissue evidence="8">Whole</tissue>
    </source>
</reference>
<comment type="catalytic activity">
    <reaction evidence="6 7">
        <text>N-terminal N-formyl-L-methionyl-[peptide] + H2O = N-terminal L-methionyl-[peptide] + formate</text>
        <dbReference type="Rhea" id="RHEA:24420"/>
        <dbReference type="Rhea" id="RHEA-COMP:10639"/>
        <dbReference type="Rhea" id="RHEA-COMP:10640"/>
        <dbReference type="ChEBI" id="CHEBI:15377"/>
        <dbReference type="ChEBI" id="CHEBI:15740"/>
        <dbReference type="ChEBI" id="CHEBI:49298"/>
        <dbReference type="ChEBI" id="CHEBI:64731"/>
        <dbReference type="EC" id="3.5.1.88"/>
    </reaction>
</comment>
<accession>A0A0J7K813</accession>
<dbReference type="HAMAP" id="MF_00163">
    <property type="entry name" value="Pep_deformylase"/>
    <property type="match status" value="1"/>
</dbReference>
<evidence type="ECO:0000256" key="2">
    <source>
        <dbReference type="ARBA" id="ARBA00022723"/>
    </source>
</evidence>
<organism evidence="8 9">
    <name type="scientific">Lasius niger</name>
    <name type="common">Black garden ant</name>
    <dbReference type="NCBI Taxonomy" id="67767"/>
    <lineage>
        <taxon>Eukaryota</taxon>
        <taxon>Metazoa</taxon>
        <taxon>Ecdysozoa</taxon>
        <taxon>Arthropoda</taxon>
        <taxon>Hexapoda</taxon>
        <taxon>Insecta</taxon>
        <taxon>Pterygota</taxon>
        <taxon>Neoptera</taxon>
        <taxon>Endopterygota</taxon>
        <taxon>Hymenoptera</taxon>
        <taxon>Apocrita</taxon>
        <taxon>Aculeata</taxon>
        <taxon>Formicoidea</taxon>
        <taxon>Formicidae</taxon>
        <taxon>Formicinae</taxon>
        <taxon>Lasius</taxon>
        <taxon>Lasius</taxon>
    </lineage>
</organism>
<comment type="caution">
    <text evidence="8">The sequence shown here is derived from an EMBL/GenBank/DDBJ whole genome shotgun (WGS) entry which is preliminary data.</text>
</comment>
<keyword evidence="2 7" id="KW-0479">Metal-binding</keyword>
<dbReference type="InterPro" id="IPR023635">
    <property type="entry name" value="Peptide_deformylase"/>
</dbReference>
<dbReference type="GO" id="GO:0006412">
    <property type="term" value="P:translation"/>
    <property type="evidence" value="ECO:0007669"/>
    <property type="project" value="UniProtKB-KW"/>
</dbReference>
<dbReference type="Proteomes" id="UP000036403">
    <property type="component" value="Unassembled WGS sequence"/>
</dbReference>
<gene>
    <name evidence="8" type="ORF">RF55_14674</name>
</gene>
<dbReference type="STRING" id="67767.A0A0J7K813"/>
<dbReference type="SUPFAM" id="SSF56420">
    <property type="entry name" value="Peptide deformylase"/>
    <property type="match status" value="1"/>
</dbReference>
<dbReference type="CDD" id="cd00487">
    <property type="entry name" value="Pep_deformylase"/>
    <property type="match status" value="1"/>
</dbReference>
<keyword evidence="3 7" id="KW-0378">Hydrolase</keyword>
<dbReference type="PaxDb" id="67767-A0A0J7K813"/>
<dbReference type="EC" id="3.5.1.88" evidence="7"/>
<keyword evidence="4 7" id="KW-0648">Protein biosynthesis</keyword>
<proteinExistence type="inferred from homology"/>
<comment type="similarity">
    <text evidence="1 7">Belongs to the polypeptide deformylase family.</text>
</comment>
<dbReference type="InterPro" id="IPR036821">
    <property type="entry name" value="Peptide_deformylase_sf"/>
</dbReference>
<dbReference type="GO" id="GO:0046872">
    <property type="term" value="F:metal ion binding"/>
    <property type="evidence" value="ECO:0007669"/>
    <property type="project" value="UniProtKB-KW"/>
</dbReference>
<dbReference type="EMBL" id="LBMM01012204">
    <property type="protein sequence ID" value="KMQ86351.1"/>
    <property type="molecule type" value="Genomic_DNA"/>
</dbReference>
<protein>
    <recommendedName>
        <fullName evidence="7">Peptide deformylase</fullName>
        <ecNumber evidence="7">3.5.1.88</ecNumber>
    </recommendedName>
</protein>
<evidence type="ECO:0000256" key="4">
    <source>
        <dbReference type="ARBA" id="ARBA00022917"/>
    </source>
</evidence>
<evidence type="ECO:0000313" key="9">
    <source>
        <dbReference type="Proteomes" id="UP000036403"/>
    </source>
</evidence>
<dbReference type="PANTHER" id="PTHR10458:SF2">
    <property type="entry name" value="PEPTIDE DEFORMYLASE, MITOCHONDRIAL"/>
    <property type="match status" value="1"/>
</dbReference>
<evidence type="ECO:0000256" key="1">
    <source>
        <dbReference type="ARBA" id="ARBA00010759"/>
    </source>
</evidence>
<sequence length="239" mass="27478">MFRSYHFANVASRAIVIRKNNARFVSFHKLKETFKHFLGTDSNRLPYEHVCQIGDPVLRGHAMKVEPEVIKLKDFQKVITHLISVMRSYEACGLSGPQIGLPWQIFAIEHTEKHMKTTHKVIKQVHGMEIIPVTVFINPELKVIDHTPVIFYEGCESVRGYSAAVPRAYEVEVTALNASAEQFTWRGCGWSARIAQHEYDHLQGKLYIDKMDISTFHCTAWEKINKNGGKMHLSYLPRK</sequence>
<evidence type="ECO:0000256" key="7">
    <source>
        <dbReference type="RuleBase" id="RU362111"/>
    </source>
</evidence>
<dbReference type="NCBIfam" id="NF001159">
    <property type="entry name" value="PRK00150.1-3"/>
    <property type="match status" value="1"/>
</dbReference>
<dbReference type="AlphaFoldDB" id="A0A0J7K813"/>
<evidence type="ECO:0000256" key="6">
    <source>
        <dbReference type="ARBA" id="ARBA00048875"/>
    </source>
</evidence>